<dbReference type="AlphaFoldDB" id="A0A4W6D051"/>
<dbReference type="STRING" id="8187.ENSLCAP00010018167"/>
<dbReference type="GO" id="GO:0006955">
    <property type="term" value="P:immune response"/>
    <property type="evidence" value="ECO:0007669"/>
    <property type="project" value="InterPro"/>
</dbReference>
<evidence type="ECO:0008006" key="3">
    <source>
        <dbReference type="Google" id="ProtNLM"/>
    </source>
</evidence>
<name>A0A4W6D051_LATCA</name>
<dbReference type="GO" id="GO:0008009">
    <property type="term" value="F:chemokine activity"/>
    <property type="evidence" value="ECO:0007669"/>
    <property type="project" value="InterPro"/>
</dbReference>
<reference evidence="1" key="2">
    <citation type="submission" date="2025-08" db="UniProtKB">
        <authorList>
            <consortium name="Ensembl"/>
        </authorList>
    </citation>
    <scope>IDENTIFICATION</scope>
</reference>
<reference evidence="2" key="1">
    <citation type="submission" date="2015-09" db="EMBL/GenBank/DDBJ databases">
        <authorList>
            <person name="Sai Rama Sridatta P."/>
        </authorList>
    </citation>
    <scope>NUCLEOTIDE SEQUENCE [LARGE SCALE GENOMIC DNA]</scope>
</reference>
<keyword evidence="2" id="KW-1185">Reference proteome</keyword>
<proteinExistence type="predicted"/>
<evidence type="ECO:0000313" key="1">
    <source>
        <dbReference type="Ensembl" id="ENSLCAP00010018167.1"/>
    </source>
</evidence>
<dbReference type="SUPFAM" id="SSF54117">
    <property type="entry name" value="Interleukin 8-like chemokines"/>
    <property type="match status" value="1"/>
</dbReference>
<dbReference type="Ensembl" id="ENSLCAT00010018567.1">
    <property type="protein sequence ID" value="ENSLCAP00010018167.1"/>
    <property type="gene ID" value="ENSLCAG00010008625.1"/>
</dbReference>
<sequence length="88" mass="10211">IHSLSILVICDGRGAHGPNEMSPASCCFKFFPKRIPKPHIISIIKTHKRCSEKAFVPKQSLKESKYLTNIYLVDRLLWEFIMEVYVYV</sequence>
<dbReference type="Gene3D" id="2.40.50.40">
    <property type="match status" value="1"/>
</dbReference>
<dbReference type="GeneTree" id="ENSGT01150000287191"/>
<dbReference type="GO" id="GO:0005576">
    <property type="term" value="C:extracellular region"/>
    <property type="evidence" value="ECO:0007669"/>
    <property type="project" value="InterPro"/>
</dbReference>
<organism evidence="1 2">
    <name type="scientific">Lates calcarifer</name>
    <name type="common">Barramundi</name>
    <name type="synonym">Holocentrus calcarifer</name>
    <dbReference type="NCBI Taxonomy" id="8187"/>
    <lineage>
        <taxon>Eukaryota</taxon>
        <taxon>Metazoa</taxon>
        <taxon>Chordata</taxon>
        <taxon>Craniata</taxon>
        <taxon>Vertebrata</taxon>
        <taxon>Euteleostomi</taxon>
        <taxon>Actinopterygii</taxon>
        <taxon>Neopterygii</taxon>
        <taxon>Teleostei</taxon>
        <taxon>Neoteleostei</taxon>
        <taxon>Acanthomorphata</taxon>
        <taxon>Carangaria</taxon>
        <taxon>Carangaria incertae sedis</taxon>
        <taxon>Centropomidae</taxon>
        <taxon>Lates</taxon>
    </lineage>
</organism>
<protein>
    <recommendedName>
        <fullName evidence="3">Chemokine interleukin-8-like domain-containing protein</fullName>
    </recommendedName>
</protein>
<dbReference type="InterPro" id="IPR036048">
    <property type="entry name" value="Interleukin_8-like_sf"/>
</dbReference>
<reference evidence="1" key="3">
    <citation type="submission" date="2025-09" db="UniProtKB">
        <authorList>
            <consortium name="Ensembl"/>
        </authorList>
    </citation>
    <scope>IDENTIFICATION</scope>
</reference>
<evidence type="ECO:0000313" key="2">
    <source>
        <dbReference type="Proteomes" id="UP000314980"/>
    </source>
</evidence>
<dbReference type="InParanoid" id="A0A4W6D051"/>
<accession>A0A4W6D051</accession>
<dbReference type="Proteomes" id="UP000314980">
    <property type="component" value="Unassembled WGS sequence"/>
</dbReference>